<dbReference type="AlphaFoldDB" id="A0A1J1I8F6"/>
<keyword evidence="2" id="KW-1185">Reference proteome</keyword>
<proteinExistence type="predicted"/>
<dbReference type="Proteomes" id="UP000183832">
    <property type="component" value="Unassembled WGS sequence"/>
</dbReference>
<name>A0A1J1I8F6_9DIPT</name>
<dbReference type="EMBL" id="CVRI01000039">
    <property type="protein sequence ID" value="CRK94697.1"/>
    <property type="molecule type" value="Genomic_DNA"/>
</dbReference>
<protein>
    <submittedName>
        <fullName evidence="1">CLUMA_CG008197, isoform A</fullName>
    </submittedName>
</protein>
<accession>A0A1J1I8F6</accession>
<evidence type="ECO:0000313" key="2">
    <source>
        <dbReference type="Proteomes" id="UP000183832"/>
    </source>
</evidence>
<sequence length="61" mass="7240">MLKINIELITRISVDVKTIYGIQTKRKCMLNFYSSSSFDDKDQNVRHVCDKTSHEKDQMMR</sequence>
<organism evidence="1 2">
    <name type="scientific">Clunio marinus</name>
    <dbReference type="NCBI Taxonomy" id="568069"/>
    <lineage>
        <taxon>Eukaryota</taxon>
        <taxon>Metazoa</taxon>
        <taxon>Ecdysozoa</taxon>
        <taxon>Arthropoda</taxon>
        <taxon>Hexapoda</taxon>
        <taxon>Insecta</taxon>
        <taxon>Pterygota</taxon>
        <taxon>Neoptera</taxon>
        <taxon>Endopterygota</taxon>
        <taxon>Diptera</taxon>
        <taxon>Nematocera</taxon>
        <taxon>Chironomoidea</taxon>
        <taxon>Chironomidae</taxon>
        <taxon>Clunio</taxon>
    </lineage>
</organism>
<gene>
    <name evidence="1" type="ORF">CLUMA_CG008197</name>
</gene>
<reference evidence="1 2" key="1">
    <citation type="submission" date="2015-04" db="EMBL/GenBank/DDBJ databases">
        <authorList>
            <person name="Syromyatnikov M.Y."/>
            <person name="Popov V.N."/>
        </authorList>
    </citation>
    <scope>NUCLEOTIDE SEQUENCE [LARGE SCALE GENOMIC DNA]</scope>
</reference>
<evidence type="ECO:0000313" key="1">
    <source>
        <dbReference type="EMBL" id="CRK94697.1"/>
    </source>
</evidence>